<evidence type="ECO:0000256" key="7">
    <source>
        <dbReference type="ARBA" id="ARBA00022490"/>
    </source>
</evidence>
<evidence type="ECO:0000259" key="18">
    <source>
        <dbReference type="Pfam" id="PF01746"/>
    </source>
</evidence>
<evidence type="ECO:0000256" key="14">
    <source>
        <dbReference type="ARBA" id="ARBA00047783"/>
    </source>
</evidence>
<keyword evidence="8 15" id="KW-0489">Methyltransferase</keyword>
<protein>
    <recommendedName>
        <fullName evidence="6 15">tRNA (guanine-N(1)-)-methyltransferase</fullName>
        <ecNumber evidence="5 15">2.1.1.228</ecNumber>
    </recommendedName>
    <alternativeName>
        <fullName evidence="12 15">M1G-methyltransferase</fullName>
    </alternativeName>
    <alternativeName>
        <fullName evidence="13 15">tRNA [GM37] methyltransferase</fullName>
    </alternativeName>
</protein>
<organism evidence="19 20">
    <name type="scientific">Biomaibacter acetigenes</name>
    <dbReference type="NCBI Taxonomy" id="2316383"/>
    <lineage>
        <taxon>Bacteria</taxon>
        <taxon>Bacillati</taxon>
        <taxon>Bacillota</taxon>
        <taxon>Clostridia</taxon>
        <taxon>Thermosediminibacterales</taxon>
        <taxon>Tepidanaerobacteraceae</taxon>
        <taxon>Biomaibacter</taxon>
    </lineage>
</organism>
<evidence type="ECO:0000256" key="9">
    <source>
        <dbReference type="ARBA" id="ARBA00022679"/>
    </source>
</evidence>
<dbReference type="AlphaFoldDB" id="A0A3G2R4W1"/>
<dbReference type="GO" id="GO:0052906">
    <property type="term" value="F:tRNA (guanine(37)-N1)-methyltransferase activity"/>
    <property type="evidence" value="ECO:0007669"/>
    <property type="project" value="UniProtKB-UniRule"/>
</dbReference>
<dbReference type="Pfam" id="PF01746">
    <property type="entry name" value="tRNA_m1G_MT"/>
    <property type="match status" value="1"/>
</dbReference>
<dbReference type="Gene3D" id="1.10.1270.20">
    <property type="entry name" value="tRNA(m1g37)methyltransferase, domain 2"/>
    <property type="match status" value="1"/>
</dbReference>
<evidence type="ECO:0000256" key="4">
    <source>
        <dbReference type="ARBA" id="ARBA00011738"/>
    </source>
</evidence>
<dbReference type="GO" id="GO:0002939">
    <property type="term" value="P:tRNA N1-guanine methylation"/>
    <property type="evidence" value="ECO:0007669"/>
    <property type="project" value="TreeGrafter"/>
</dbReference>
<evidence type="ECO:0000256" key="11">
    <source>
        <dbReference type="ARBA" id="ARBA00022694"/>
    </source>
</evidence>
<comment type="subunit">
    <text evidence="4 15 17">Homodimer.</text>
</comment>
<comment type="function">
    <text evidence="1 15 17">Specifically methylates guanosine-37 in various tRNAs.</text>
</comment>
<dbReference type="InterPro" id="IPR023148">
    <property type="entry name" value="tRNA_m1G_MeTrfase_C_sf"/>
</dbReference>
<keyword evidence="10 15" id="KW-0949">S-adenosyl-L-methionine</keyword>
<evidence type="ECO:0000256" key="16">
    <source>
        <dbReference type="PIRSR" id="PIRSR000386-1"/>
    </source>
</evidence>
<dbReference type="InterPro" id="IPR002649">
    <property type="entry name" value="tRNA_m1G_MeTrfase_TrmD"/>
</dbReference>
<comment type="subcellular location">
    <subcellularLocation>
        <location evidence="2 15 17">Cytoplasm</location>
    </subcellularLocation>
</comment>
<feature type="binding site" evidence="15 16">
    <location>
        <begin position="134"/>
        <end position="139"/>
    </location>
    <ligand>
        <name>S-adenosyl-L-methionine</name>
        <dbReference type="ChEBI" id="CHEBI:59789"/>
    </ligand>
</feature>
<dbReference type="CDD" id="cd18080">
    <property type="entry name" value="TrmD-like"/>
    <property type="match status" value="1"/>
</dbReference>
<evidence type="ECO:0000313" key="20">
    <source>
        <dbReference type="Proteomes" id="UP000280960"/>
    </source>
</evidence>
<keyword evidence="9 15" id="KW-0808">Transferase</keyword>
<dbReference type="SUPFAM" id="SSF75217">
    <property type="entry name" value="alpha/beta knot"/>
    <property type="match status" value="1"/>
</dbReference>
<dbReference type="KEGG" id="bacg:D2962_07210"/>
<dbReference type="Gene3D" id="3.40.1280.10">
    <property type="match status" value="1"/>
</dbReference>
<feature type="binding site" evidence="15 16">
    <location>
        <position position="115"/>
    </location>
    <ligand>
        <name>S-adenosyl-L-methionine</name>
        <dbReference type="ChEBI" id="CHEBI:59789"/>
    </ligand>
</feature>
<evidence type="ECO:0000256" key="17">
    <source>
        <dbReference type="RuleBase" id="RU003464"/>
    </source>
</evidence>
<name>A0A3G2R4W1_9FIRM</name>
<comment type="similarity">
    <text evidence="3 15 17">Belongs to the RNA methyltransferase TrmD family.</text>
</comment>
<dbReference type="GO" id="GO:0005829">
    <property type="term" value="C:cytosol"/>
    <property type="evidence" value="ECO:0007669"/>
    <property type="project" value="TreeGrafter"/>
</dbReference>
<dbReference type="EC" id="2.1.1.228" evidence="5 15"/>
<dbReference type="EMBL" id="CP033169">
    <property type="protein sequence ID" value="AYO30442.1"/>
    <property type="molecule type" value="Genomic_DNA"/>
</dbReference>
<evidence type="ECO:0000256" key="15">
    <source>
        <dbReference type="HAMAP-Rule" id="MF_00605"/>
    </source>
</evidence>
<dbReference type="RefSeq" id="WP_120766804.1">
    <property type="nucleotide sequence ID" value="NZ_CP033169.1"/>
</dbReference>
<dbReference type="Proteomes" id="UP000280960">
    <property type="component" value="Chromosome"/>
</dbReference>
<accession>A0A3G2R4W1</accession>
<dbReference type="PANTHER" id="PTHR46417:SF1">
    <property type="entry name" value="TRNA (GUANINE-N(1)-)-METHYLTRANSFERASE"/>
    <property type="match status" value="1"/>
</dbReference>
<dbReference type="InterPro" id="IPR016009">
    <property type="entry name" value="tRNA_MeTrfase_TRMD/TRM10"/>
</dbReference>
<keyword evidence="7 15" id="KW-0963">Cytoplasm</keyword>
<evidence type="ECO:0000313" key="19">
    <source>
        <dbReference type="EMBL" id="AYO30442.1"/>
    </source>
</evidence>
<comment type="catalytic activity">
    <reaction evidence="14 15 17">
        <text>guanosine(37) in tRNA + S-adenosyl-L-methionine = N(1)-methylguanosine(37) in tRNA + S-adenosyl-L-homocysteine + H(+)</text>
        <dbReference type="Rhea" id="RHEA:36899"/>
        <dbReference type="Rhea" id="RHEA-COMP:10145"/>
        <dbReference type="Rhea" id="RHEA-COMP:10147"/>
        <dbReference type="ChEBI" id="CHEBI:15378"/>
        <dbReference type="ChEBI" id="CHEBI:57856"/>
        <dbReference type="ChEBI" id="CHEBI:59789"/>
        <dbReference type="ChEBI" id="CHEBI:73542"/>
        <dbReference type="ChEBI" id="CHEBI:74269"/>
        <dbReference type="EC" id="2.1.1.228"/>
    </reaction>
</comment>
<evidence type="ECO:0000256" key="2">
    <source>
        <dbReference type="ARBA" id="ARBA00004496"/>
    </source>
</evidence>
<dbReference type="InterPro" id="IPR029026">
    <property type="entry name" value="tRNA_m1G_MTases_N"/>
</dbReference>
<dbReference type="HAMAP" id="MF_00605">
    <property type="entry name" value="TrmD"/>
    <property type="match status" value="1"/>
</dbReference>
<dbReference type="FunFam" id="3.40.1280.10:FF:000001">
    <property type="entry name" value="tRNA (guanine-N(1)-)-methyltransferase"/>
    <property type="match status" value="1"/>
</dbReference>
<gene>
    <name evidence="15 19" type="primary">trmD</name>
    <name evidence="19" type="ORF">D2962_07210</name>
</gene>
<dbReference type="NCBIfam" id="TIGR00088">
    <property type="entry name" value="trmD"/>
    <property type="match status" value="1"/>
</dbReference>
<evidence type="ECO:0000256" key="13">
    <source>
        <dbReference type="ARBA" id="ARBA00033392"/>
    </source>
</evidence>
<keyword evidence="20" id="KW-1185">Reference proteome</keyword>
<sequence>MFQIHILTLFPEFFTGPLDVSILKRAREKDLIRIKLVNIRDFSHDKHKKVDDYPYGGGCGMVMKPEPIFEAVEYAMEDFKTDKRRIILMSPQGKLFNNQMARSLSEQEHLILICGHYEGVDERVKTIITDEVSIGDFIVTGGELPALAVVDATARFIPGVLGSHESPENESFCEGLLEYPQYTRPEVYRDLRVPKVLLSGNHKEIELFRRREALKRTRERRPDLFAKLNLSDQDLELLK</sequence>
<reference evidence="19 20" key="1">
    <citation type="submission" date="2018-10" db="EMBL/GenBank/DDBJ databases">
        <authorList>
            <person name="Zhang X."/>
        </authorList>
    </citation>
    <scope>NUCLEOTIDE SEQUENCE [LARGE SCALE GENOMIC DNA]</scope>
    <source>
        <strain evidence="19 20">SK-G1</strain>
    </source>
</reference>
<dbReference type="PIRSF" id="PIRSF000386">
    <property type="entry name" value="tRNA_mtase"/>
    <property type="match status" value="1"/>
</dbReference>
<dbReference type="PANTHER" id="PTHR46417">
    <property type="entry name" value="TRNA (GUANINE-N(1)-)-METHYLTRANSFERASE"/>
    <property type="match status" value="1"/>
</dbReference>
<keyword evidence="11 15" id="KW-0819">tRNA processing</keyword>
<evidence type="ECO:0000256" key="8">
    <source>
        <dbReference type="ARBA" id="ARBA00022603"/>
    </source>
</evidence>
<evidence type="ECO:0000256" key="1">
    <source>
        <dbReference type="ARBA" id="ARBA00002634"/>
    </source>
</evidence>
<evidence type="ECO:0000256" key="6">
    <source>
        <dbReference type="ARBA" id="ARBA00014679"/>
    </source>
</evidence>
<evidence type="ECO:0000256" key="5">
    <source>
        <dbReference type="ARBA" id="ARBA00012807"/>
    </source>
</evidence>
<dbReference type="InterPro" id="IPR029028">
    <property type="entry name" value="Alpha/beta_knot_MTases"/>
</dbReference>
<feature type="domain" description="tRNA methyltransferase TRMD/TRM10-type" evidence="18">
    <location>
        <begin position="3"/>
        <end position="226"/>
    </location>
</feature>
<evidence type="ECO:0000256" key="3">
    <source>
        <dbReference type="ARBA" id="ARBA00007630"/>
    </source>
</evidence>
<evidence type="ECO:0000256" key="10">
    <source>
        <dbReference type="ARBA" id="ARBA00022691"/>
    </source>
</evidence>
<proteinExistence type="inferred from homology"/>
<evidence type="ECO:0000256" key="12">
    <source>
        <dbReference type="ARBA" id="ARBA00029736"/>
    </source>
</evidence>
<dbReference type="FunFam" id="1.10.1270.20:FF:000001">
    <property type="entry name" value="tRNA (guanine-N(1)-)-methyltransferase"/>
    <property type="match status" value="1"/>
</dbReference>
<dbReference type="NCBIfam" id="NF000648">
    <property type="entry name" value="PRK00026.1"/>
    <property type="match status" value="1"/>
</dbReference>